<dbReference type="SUPFAM" id="SSF52058">
    <property type="entry name" value="L domain-like"/>
    <property type="match status" value="1"/>
</dbReference>
<evidence type="ECO:0000256" key="1">
    <source>
        <dbReference type="ARBA" id="ARBA00022614"/>
    </source>
</evidence>
<dbReference type="SMART" id="SM00369">
    <property type="entry name" value="LRR_TYP"/>
    <property type="match status" value="3"/>
</dbReference>
<dbReference type="Proteomes" id="UP000515135">
    <property type="component" value="Unplaced"/>
</dbReference>
<dbReference type="PROSITE" id="PS51450">
    <property type="entry name" value="LRR"/>
    <property type="match status" value="1"/>
</dbReference>
<dbReference type="GeneID" id="109478437"/>
<accession>A0A6P4ZFK5</accession>
<evidence type="ECO:0000313" key="3">
    <source>
        <dbReference type="Proteomes" id="UP000515135"/>
    </source>
</evidence>
<protein>
    <submittedName>
        <fullName evidence="4">Leucine-rich repeat and fibronectin type-III domain-containing protein 3-like</fullName>
    </submittedName>
</protein>
<reference evidence="4" key="1">
    <citation type="submission" date="2025-08" db="UniProtKB">
        <authorList>
            <consortium name="RefSeq"/>
        </authorList>
    </citation>
    <scope>IDENTIFICATION</scope>
    <source>
        <tissue evidence="4">Gonad</tissue>
    </source>
</reference>
<keyword evidence="3" id="KW-1185">Reference proteome</keyword>
<dbReference type="KEGG" id="bbel:109478437"/>
<dbReference type="PANTHER" id="PTHR24369:SF212">
    <property type="entry name" value="LEUCINE-RICH REPEAT-CONTAINING PROTEIN 4B-LIKE"/>
    <property type="match status" value="1"/>
</dbReference>
<dbReference type="InterPro" id="IPR001611">
    <property type="entry name" value="Leu-rich_rpt"/>
</dbReference>
<dbReference type="Gene3D" id="3.80.10.10">
    <property type="entry name" value="Ribonuclease Inhibitor"/>
    <property type="match status" value="1"/>
</dbReference>
<evidence type="ECO:0000256" key="2">
    <source>
        <dbReference type="ARBA" id="ARBA00022737"/>
    </source>
</evidence>
<dbReference type="InterPro" id="IPR050541">
    <property type="entry name" value="LRR_TM_domain-containing"/>
</dbReference>
<dbReference type="GO" id="GO:0005886">
    <property type="term" value="C:plasma membrane"/>
    <property type="evidence" value="ECO:0007669"/>
    <property type="project" value="TreeGrafter"/>
</dbReference>
<proteinExistence type="predicted"/>
<dbReference type="InterPro" id="IPR003591">
    <property type="entry name" value="Leu-rich_rpt_typical-subtyp"/>
</dbReference>
<sequence length="207" mass="24068">MQELCHLDLSYNRLKEFPWSSLRNISHLTELKLNNNELSKVDDFVQAHHCIRYLHLQSNRITAIPESFLNGFRPINPPRNTFFLRIHQNPFLCDYKIQWIARLRRCVWEHRDEGCIDAPLSKVRTCMLSNCNFHPIIVILDMREFRSNIILLPSENTLLRCDSPQELRGKLLKDVTLPTCASPSASLLLVSPSISGLIDDTEVFITR</sequence>
<name>A0A6P4ZFK5_BRABE</name>
<dbReference type="Pfam" id="PF13855">
    <property type="entry name" value="LRR_8"/>
    <property type="match status" value="1"/>
</dbReference>
<dbReference type="PANTHER" id="PTHR24369">
    <property type="entry name" value="ANTIGEN BSP, PUTATIVE-RELATED"/>
    <property type="match status" value="1"/>
</dbReference>
<gene>
    <name evidence="4" type="primary">LOC109478437</name>
</gene>
<dbReference type="OrthoDB" id="2151624at2759"/>
<keyword evidence="2" id="KW-0677">Repeat</keyword>
<dbReference type="InterPro" id="IPR032675">
    <property type="entry name" value="LRR_dom_sf"/>
</dbReference>
<organism evidence="3 4">
    <name type="scientific">Branchiostoma belcheri</name>
    <name type="common">Amphioxus</name>
    <dbReference type="NCBI Taxonomy" id="7741"/>
    <lineage>
        <taxon>Eukaryota</taxon>
        <taxon>Metazoa</taxon>
        <taxon>Chordata</taxon>
        <taxon>Cephalochordata</taxon>
        <taxon>Leptocardii</taxon>
        <taxon>Amphioxiformes</taxon>
        <taxon>Branchiostomatidae</taxon>
        <taxon>Branchiostoma</taxon>
    </lineage>
</organism>
<evidence type="ECO:0000313" key="4">
    <source>
        <dbReference type="RefSeq" id="XP_019635528.1"/>
    </source>
</evidence>
<dbReference type="AlphaFoldDB" id="A0A6P4ZFK5"/>
<keyword evidence="1" id="KW-0433">Leucine-rich repeat</keyword>
<dbReference type="RefSeq" id="XP_019635528.1">
    <property type="nucleotide sequence ID" value="XM_019779969.1"/>
</dbReference>